<dbReference type="EMBL" id="KY214408">
    <property type="protein sequence ID" value="ARE29778.1"/>
    <property type="molecule type" value="Genomic_DNA"/>
</dbReference>
<name>A0A1V0PKQ7_9MOLU</name>
<organism evidence="2">
    <name type="scientific">Crotalaria phyllody phytoplasma</name>
    <dbReference type="NCBI Taxonomy" id="419494"/>
    <lineage>
        <taxon>Bacteria</taxon>
        <taxon>Bacillati</taxon>
        <taxon>Mycoplasmatota</taxon>
        <taxon>Mollicutes</taxon>
        <taxon>Acholeplasmatales</taxon>
        <taxon>Acholeplasmataceae</taxon>
        <taxon>Candidatus Phytoplasma</taxon>
        <taxon>16SrII (Peanut WB group)</taxon>
    </lineage>
</organism>
<proteinExistence type="predicted"/>
<protein>
    <submittedName>
        <fullName evidence="2">Putative effector</fullName>
    </submittedName>
</protein>
<reference evidence="2" key="1">
    <citation type="journal article" date="2017" name="Microbiol. Res.">
        <title>Identification of putative effector genes and their transcripts in three strains related to 'Candidatus Phytoplasma aurantifolia'.</title>
        <authorList>
            <person name="Anabestani A."/>
            <person name="Izadpanah K."/>
            <person name="Abba S."/>
            <person name="Galetto L."/>
            <person name="Ghorbani A."/>
            <person name="Palermo S."/>
            <person name="Siampour M."/>
            <person name="Veratti F."/>
            <person name="Marzachi C."/>
        </authorList>
    </citation>
    <scope>NUCLEOTIDE SEQUENCE</scope>
    <source>
        <strain evidence="2">CrP</strain>
    </source>
</reference>
<keyword evidence="1" id="KW-1133">Transmembrane helix</keyword>
<dbReference type="AlphaFoldDB" id="A0A1V0PKQ7"/>
<accession>A0A1V0PKQ7</accession>
<evidence type="ECO:0000256" key="1">
    <source>
        <dbReference type="SAM" id="Phobius"/>
    </source>
</evidence>
<keyword evidence="1" id="KW-0812">Transmembrane</keyword>
<keyword evidence="1" id="KW-0472">Membrane</keyword>
<evidence type="ECO:0000313" key="2">
    <source>
        <dbReference type="EMBL" id="ARE29778.1"/>
    </source>
</evidence>
<sequence length="73" mass="8170">MKKPLNFNKKFIGLSLLIFSVLIVPLIMFCSGVFESSYEVGSSEDINLEGESILDSPELTQSQDKARKFGRLI</sequence>
<feature type="transmembrane region" description="Helical" evidence="1">
    <location>
        <begin position="12"/>
        <end position="34"/>
    </location>
</feature>